<dbReference type="InterPro" id="IPR036034">
    <property type="entry name" value="PDZ_sf"/>
</dbReference>
<evidence type="ECO:0000313" key="7">
    <source>
        <dbReference type="Proteomes" id="UP000005384"/>
    </source>
</evidence>
<name>G5IMI1_9FIRM</name>
<keyword evidence="4" id="KW-0472">Membrane</keyword>
<protein>
    <recommendedName>
        <fullName evidence="5">PDZ domain-containing protein</fullName>
    </recommendedName>
</protein>
<proteinExistence type="inferred from homology"/>
<evidence type="ECO:0000256" key="1">
    <source>
        <dbReference type="ARBA" id="ARBA00010541"/>
    </source>
</evidence>
<dbReference type="RefSeq" id="WP_006782697.1">
    <property type="nucleotide sequence ID" value="NZ_CP040506.1"/>
</dbReference>
<dbReference type="PROSITE" id="PS50106">
    <property type="entry name" value="PDZ"/>
    <property type="match status" value="1"/>
</dbReference>
<dbReference type="PRINTS" id="PR00834">
    <property type="entry name" value="PROTEASES2C"/>
</dbReference>
<evidence type="ECO:0000256" key="2">
    <source>
        <dbReference type="ARBA" id="ARBA00022670"/>
    </source>
</evidence>
<dbReference type="Pfam" id="PF13180">
    <property type="entry name" value="PDZ_2"/>
    <property type="match status" value="1"/>
</dbReference>
<dbReference type="PANTHER" id="PTHR22939:SF129">
    <property type="entry name" value="SERINE PROTEASE HTRA2, MITOCHONDRIAL"/>
    <property type="match status" value="1"/>
</dbReference>
<dbReference type="Proteomes" id="UP000005384">
    <property type="component" value="Unassembled WGS sequence"/>
</dbReference>
<evidence type="ECO:0000256" key="4">
    <source>
        <dbReference type="SAM" id="Phobius"/>
    </source>
</evidence>
<dbReference type="InterPro" id="IPR001940">
    <property type="entry name" value="Peptidase_S1C"/>
</dbReference>
<dbReference type="InterPro" id="IPR009003">
    <property type="entry name" value="Peptidase_S1_PA"/>
</dbReference>
<evidence type="ECO:0000256" key="3">
    <source>
        <dbReference type="ARBA" id="ARBA00022801"/>
    </source>
</evidence>
<keyword evidence="4" id="KW-0812">Transmembrane</keyword>
<feature type="domain" description="PDZ" evidence="5">
    <location>
        <begin position="330"/>
        <end position="417"/>
    </location>
</feature>
<dbReference type="Pfam" id="PF13365">
    <property type="entry name" value="Trypsin_2"/>
    <property type="match status" value="1"/>
</dbReference>
<keyword evidence="3" id="KW-0378">Hydrolase</keyword>
<dbReference type="InterPro" id="IPR001478">
    <property type="entry name" value="PDZ"/>
</dbReference>
<feature type="transmembrane region" description="Helical" evidence="4">
    <location>
        <begin position="36"/>
        <end position="57"/>
    </location>
</feature>
<dbReference type="GO" id="GO:0004252">
    <property type="term" value="F:serine-type endopeptidase activity"/>
    <property type="evidence" value="ECO:0007669"/>
    <property type="project" value="InterPro"/>
</dbReference>
<dbReference type="OrthoDB" id="1765023at2"/>
<comment type="similarity">
    <text evidence="1">Belongs to the peptidase S1C family.</text>
</comment>
<dbReference type="SMART" id="SM00228">
    <property type="entry name" value="PDZ"/>
    <property type="match status" value="1"/>
</dbReference>
<dbReference type="SUPFAM" id="SSF50156">
    <property type="entry name" value="PDZ domain-like"/>
    <property type="match status" value="1"/>
</dbReference>
<dbReference type="EMBL" id="ADLN01000120">
    <property type="protein sequence ID" value="EHI57600.1"/>
    <property type="molecule type" value="Genomic_DNA"/>
</dbReference>
<accession>G5IMI1</accession>
<keyword evidence="2" id="KW-0645">Protease</keyword>
<reference evidence="6 7" key="1">
    <citation type="submission" date="2011-08" db="EMBL/GenBank/DDBJ databases">
        <title>The Genome Sequence of Clostridium hathewayi WAL-18680.</title>
        <authorList>
            <consortium name="The Broad Institute Genome Sequencing Platform"/>
            <person name="Earl A."/>
            <person name="Ward D."/>
            <person name="Feldgarden M."/>
            <person name="Gevers D."/>
            <person name="Finegold S.M."/>
            <person name="Summanen P.H."/>
            <person name="Molitoris D.R."/>
            <person name="Song M."/>
            <person name="Daigneault M."/>
            <person name="Allen-Vercoe E."/>
            <person name="Young S.K."/>
            <person name="Zeng Q."/>
            <person name="Gargeya S."/>
            <person name="Fitzgerald M."/>
            <person name="Haas B."/>
            <person name="Abouelleil A."/>
            <person name="Alvarado L."/>
            <person name="Arachchi H.M."/>
            <person name="Berlin A."/>
            <person name="Brown A."/>
            <person name="Chapman S.B."/>
            <person name="Chen Z."/>
            <person name="Dunbar C."/>
            <person name="Freedman E."/>
            <person name="Gearin G."/>
            <person name="Gellesch M."/>
            <person name="Goldberg J."/>
            <person name="Griggs A."/>
            <person name="Gujja S."/>
            <person name="Heiman D."/>
            <person name="Howarth C."/>
            <person name="Larson L."/>
            <person name="Lui A."/>
            <person name="MacDonald P.J.P."/>
            <person name="Montmayeur A."/>
            <person name="Murphy C."/>
            <person name="Neiman D."/>
            <person name="Pearson M."/>
            <person name="Priest M."/>
            <person name="Roberts A."/>
            <person name="Saif S."/>
            <person name="Shea T."/>
            <person name="Shenoy N."/>
            <person name="Sisk P."/>
            <person name="Stolte C."/>
            <person name="Sykes S."/>
            <person name="Wortman J."/>
            <person name="Nusbaum C."/>
            <person name="Birren B."/>
        </authorList>
    </citation>
    <scope>NUCLEOTIDE SEQUENCE [LARGE SCALE GENOMIC DNA]</scope>
    <source>
        <strain evidence="6 7">WAL-18680</strain>
    </source>
</reference>
<dbReference type="PANTHER" id="PTHR22939">
    <property type="entry name" value="SERINE PROTEASE FAMILY S1C HTRA-RELATED"/>
    <property type="match status" value="1"/>
</dbReference>
<dbReference type="HOGENOM" id="CLU_020120_5_0_9"/>
<evidence type="ECO:0000259" key="5">
    <source>
        <dbReference type="PROSITE" id="PS50106"/>
    </source>
</evidence>
<dbReference type="AlphaFoldDB" id="G5IMI1"/>
<keyword evidence="4" id="KW-1133">Transmembrane helix</keyword>
<evidence type="ECO:0000313" key="6">
    <source>
        <dbReference type="EMBL" id="EHI57600.1"/>
    </source>
</evidence>
<comment type="caution">
    <text evidence="6">The sequence shown here is derived from an EMBL/GenBank/DDBJ whole genome shotgun (WGS) entry which is preliminary data.</text>
</comment>
<keyword evidence="7" id="KW-1185">Reference proteome</keyword>
<dbReference type="PATRIC" id="fig|742737.3.peg.4697"/>
<dbReference type="GO" id="GO:0006508">
    <property type="term" value="P:proteolysis"/>
    <property type="evidence" value="ECO:0007669"/>
    <property type="project" value="UniProtKB-KW"/>
</dbReference>
<dbReference type="Gene3D" id="2.40.10.120">
    <property type="match status" value="1"/>
</dbReference>
<organism evidence="6 7">
    <name type="scientific">Hungatella hathewayi WAL-18680</name>
    <dbReference type="NCBI Taxonomy" id="742737"/>
    <lineage>
        <taxon>Bacteria</taxon>
        <taxon>Bacillati</taxon>
        <taxon>Bacillota</taxon>
        <taxon>Clostridia</taxon>
        <taxon>Lachnospirales</taxon>
        <taxon>Lachnospiraceae</taxon>
        <taxon>Hungatella</taxon>
    </lineage>
</organism>
<dbReference type="Gene3D" id="2.30.42.10">
    <property type="match status" value="1"/>
</dbReference>
<sequence length="438" mass="47638">MPEVNGPDKESREKRQFMREQIVKPPLTRKQIAKRVLACFSVAVLCGGAAGLTFGVVRPLAERYLVPEETQESDPITIPKDDPPETSPVIVETTTQEPKETEPIEEILQSAIERYEYTSDDLVSMYSTLRSVSLEADKGIVVVHSVKREVDWFDNPVETTGLYAGAIIASTSRELLILTPDNAVENADSIKVTFGDGVEVNGTIKQADQVSGMAIVSVDVTQLEESTLESVTALKLGNSYAVKQGDIIVALGSPAGMAHSVNYGFVSYVLRNVQVADGVTRLLYADVKGNANKGTFLVNASGEMIGWVTDQYKNEGSEDMTVIMPISDYKSILEKMSNGIPVPYLGIKGQEVTVAMTDNGLPFGVYVTDSIANGPAYNAGIQNGDIITKVGEKEIATIKDYQNAVENLRQGEVVNVIIQRNGIEEYKELEYQVTVGAR</sequence>
<gene>
    <name evidence="6" type="ORF">HMPREF9473_04709</name>
</gene>
<dbReference type="SUPFAM" id="SSF50494">
    <property type="entry name" value="Trypsin-like serine proteases"/>
    <property type="match status" value="1"/>
</dbReference>